<dbReference type="Pfam" id="PF01609">
    <property type="entry name" value="DDE_Tnp_1"/>
    <property type="match status" value="1"/>
</dbReference>
<organism evidence="2 3">
    <name type="scientific">Pengzhenrongella frigida</name>
    <dbReference type="NCBI Taxonomy" id="1259133"/>
    <lineage>
        <taxon>Bacteria</taxon>
        <taxon>Bacillati</taxon>
        <taxon>Actinomycetota</taxon>
        <taxon>Actinomycetes</taxon>
        <taxon>Micrococcales</taxon>
        <taxon>Pengzhenrongella</taxon>
    </lineage>
</organism>
<keyword evidence="3" id="KW-1185">Reference proteome</keyword>
<feature type="domain" description="Transposase IS4-like" evidence="1">
    <location>
        <begin position="184"/>
        <end position="429"/>
    </location>
</feature>
<dbReference type="InterPro" id="IPR012337">
    <property type="entry name" value="RNaseH-like_sf"/>
</dbReference>
<dbReference type="OrthoDB" id="3722616at2"/>
<dbReference type="GO" id="GO:0003677">
    <property type="term" value="F:DNA binding"/>
    <property type="evidence" value="ECO:0007669"/>
    <property type="project" value="InterPro"/>
</dbReference>
<sequence>MQIVEKRSGVRRIVEHVGSAHDELGLALLMQQAREKLATGQDELDLGLAPAPVAGTPAARVVSSSSRWLWQVLADAYARLGFDALGDEAFRALVLARLIEPTSKADTVRVLDEIGVPSPHVNTLHAALKRARAKDYRGQLAGACMAHATRMRGTAAMVLYDVTTLHFEVADEDDLRRVGMSKEHRVDPQVQVGLLVDPTGFPLEIQMFEGNKAETTTLIPVLTAFAERHTVTSMVVVADAGMLSAANLDAIEDAGFSFIVGSRLVKAPYDLADHFERHGNYFTDGQILESARRMGTGKGARSRRVVYQWKFKRQKHDDRTINLMITKAEKIASGAAPMRKARFLKVTGASKELDQAVIDRAHQLAGLKGYVTNLPIEHMSGQAVIDAYHDLWQVERSFRMTKSDLRARPVFHHQREAIDAHLTVVFAALAVGRHLQDATGATLKKLVQTLRPLRSVVIAIGDQTIPADPQPDTDARAILDRLPPISPGH</sequence>
<dbReference type="Proteomes" id="UP000293764">
    <property type="component" value="Unassembled WGS sequence"/>
</dbReference>
<dbReference type="PANTHER" id="PTHR34614:SF2">
    <property type="entry name" value="TRANSPOSASE IS4-LIKE DOMAIN-CONTAINING PROTEIN"/>
    <property type="match status" value="1"/>
</dbReference>
<name>A0A4Q5MX26_9MICO</name>
<dbReference type="SUPFAM" id="SSF53098">
    <property type="entry name" value="Ribonuclease H-like"/>
    <property type="match status" value="1"/>
</dbReference>
<comment type="caution">
    <text evidence="2">The sequence shown here is derived from an EMBL/GenBank/DDBJ whole genome shotgun (WGS) entry which is preliminary data.</text>
</comment>
<dbReference type="AlphaFoldDB" id="A0A4Q5MX26"/>
<dbReference type="GO" id="GO:0006313">
    <property type="term" value="P:DNA transposition"/>
    <property type="evidence" value="ECO:0007669"/>
    <property type="project" value="InterPro"/>
</dbReference>
<evidence type="ECO:0000259" key="1">
    <source>
        <dbReference type="Pfam" id="PF01609"/>
    </source>
</evidence>
<dbReference type="GO" id="GO:0004803">
    <property type="term" value="F:transposase activity"/>
    <property type="evidence" value="ECO:0007669"/>
    <property type="project" value="InterPro"/>
</dbReference>
<dbReference type="InterPro" id="IPR047654">
    <property type="entry name" value="IS1634_transpos"/>
</dbReference>
<dbReference type="EMBL" id="SDWW01000071">
    <property type="protein sequence ID" value="RYV49483.1"/>
    <property type="molecule type" value="Genomic_DNA"/>
</dbReference>
<evidence type="ECO:0000313" key="3">
    <source>
        <dbReference type="Proteomes" id="UP000293764"/>
    </source>
</evidence>
<dbReference type="PANTHER" id="PTHR34614">
    <property type="match status" value="1"/>
</dbReference>
<dbReference type="InterPro" id="IPR002559">
    <property type="entry name" value="Transposase_11"/>
</dbReference>
<protein>
    <submittedName>
        <fullName evidence="2">IS1634 family transposase</fullName>
    </submittedName>
</protein>
<accession>A0A4Q5MX26</accession>
<reference evidence="2 3" key="1">
    <citation type="submission" date="2019-01" db="EMBL/GenBank/DDBJ databases">
        <title>Novel species of Cellulomonas.</title>
        <authorList>
            <person name="Liu Q."/>
            <person name="Xin Y.-H."/>
        </authorList>
    </citation>
    <scope>NUCLEOTIDE SEQUENCE [LARGE SCALE GENOMIC DNA]</scope>
    <source>
        <strain evidence="2 3">HLT2-17</strain>
    </source>
</reference>
<dbReference type="NCBIfam" id="NF033559">
    <property type="entry name" value="transpos_IS1634"/>
    <property type="match status" value="1"/>
</dbReference>
<proteinExistence type="predicted"/>
<evidence type="ECO:0000313" key="2">
    <source>
        <dbReference type="EMBL" id="RYV49483.1"/>
    </source>
</evidence>
<gene>
    <name evidence="2" type="ORF">EUA98_18545</name>
</gene>